<comment type="subcellular location">
    <subcellularLocation>
        <location evidence="1">Cell membrane</location>
        <topology evidence="1">Multi-pass membrane protein</topology>
    </subcellularLocation>
</comment>
<keyword evidence="10" id="KW-0325">Glycoprotein</keyword>
<proteinExistence type="inferred from homology"/>
<dbReference type="Pfam" id="PF00864">
    <property type="entry name" value="P2X_receptor"/>
    <property type="match status" value="1"/>
</dbReference>
<dbReference type="GO" id="GO:0098794">
    <property type="term" value="C:postsynapse"/>
    <property type="evidence" value="ECO:0007669"/>
    <property type="project" value="GOC"/>
</dbReference>
<dbReference type="EMBL" id="GEEE01022839">
    <property type="protein sequence ID" value="JAP40386.1"/>
    <property type="molecule type" value="Transcribed_RNA"/>
</dbReference>
<feature type="compositionally biased region" description="Basic and acidic residues" evidence="14">
    <location>
        <begin position="424"/>
        <end position="438"/>
    </location>
</feature>
<feature type="non-terminal residue" evidence="16">
    <location>
        <position position="1"/>
    </location>
</feature>
<evidence type="ECO:0000256" key="12">
    <source>
        <dbReference type="ARBA" id="ARBA00023303"/>
    </source>
</evidence>
<accession>A0A0X3NZS4</accession>
<comment type="similarity">
    <text evidence="2">Belongs to the P2X receptor family.</text>
</comment>
<gene>
    <name evidence="16" type="primary">P2RX4</name>
    <name evidence="16" type="ORF">TR153360</name>
</gene>
<dbReference type="InterPro" id="IPR059116">
    <property type="entry name" value="P2X_receptor"/>
</dbReference>
<dbReference type="PANTHER" id="PTHR10125">
    <property type="entry name" value="P2X PURINOCEPTOR"/>
    <property type="match status" value="1"/>
</dbReference>
<keyword evidence="4" id="KW-1003">Cell membrane</keyword>
<evidence type="ECO:0000256" key="14">
    <source>
        <dbReference type="SAM" id="MobiDB-lite"/>
    </source>
</evidence>
<dbReference type="Gene3D" id="1.10.287.940">
    <property type="entry name" value="atp-gated p2x4 ion channel"/>
    <property type="match status" value="1"/>
</dbReference>
<dbReference type="PROSITE" id="PS01212">
    <property type="entry name" value="P2X_RECEPTOR"/>
    <property type="match status" value="1"/>
</dbReference>
<dbReference type="GO" id="GO:0070588">
    <property type="term" value="P:calcium ion transmembrane transport"/>
    <property type="evidence" value="ECO:0007669"/>
    <property type="project" value="TreeGrafter"/>
</dbReference>
<keyword evidence="6 15" id="KW-1133">Transmembrane helix</keyword>
<dbReference type="AlphaFoldDB" id="A0A0X3NZS4"/>
<evidence type="ECO:0000256" key="3">
    <source>
        <dbReference type="ARBA" id="ARBA00022448"/>
    </source>
</evidence>
<evidence type="ECO:0000256" key="13">
    <source>
        <dbReference type="ARBA" id="ARBA00036634"/>
    </source>
</evidence>
<feature type="region of interest" description="Disordered" evidence="14">
    <location>
        <begin position="407"/>
        <end position="438"/>
    </location>
</feature>
<evidence type="ECO:0000256" key="4">
    <source>
        <dbReference type="ARBA" id="ARBA00022475"/>
    </source>
</evidence>
<feature type="transmembrane region" description="Helical" evidence="15">
    <location>
        <begin position="353"/>
        <end position="379"/>
    </location>
</feature>
<evidence type="ECO:0000256" key="6">
    <source>
        <dbReference type="ARBA" id="ARBA00022989"/>
    </source>
</evidence>
<keyword evidence="11" id="KW-1071">Ligand-gated ion channel</keyword>
<dbReference type="GO" id="GO:0004931">
    <property type="term" value="F:extracellularly ATP-gated monoatomic cation channel activity"/>
    <property type="evidence" value="ECO:0007669"/>
    <property type="project" value="InterPro"/>
</dbReference>
<evidence type="ECO:0000313" key="16">
    <source>
        <dbReference type="EMBL" id="JAP40386.1"/>
    </source>
</evidence>
<evidence type="ECO:0000256" key="5">
    <source>
        <dbReference type="ARBA" id="ARBA00022692"/>
    </source>
</evidence>
<dbReference type="GO" id="GO:0001614">
    <property type="term" value="F:purinergic nucleotide receptor activity"/>
    <property type="evidence" value="ECO:0007669"/>
    <property type="project" value="InterPro"/>
</dbReference>
<keyword evidence="8 15" id="KW-0472">Membrane</keyword>
<reference evidence="16" key="1">
    <citation type="submission" date="2016-01" db="EMBL/GenBank/DDBJ databases">
        <title>Reference transcriptome for the parasite Schistocephalus solidus: insights into the molecular evolution of parasitism.</title>
        <authorList>
            <person name="Hebert F.O."/>
            <person name="Grambauer S."/>
            <person name="Barber I."/>
            <person name="Landry C.R."/>
            <person name="Aubin-Horth N."/>
        </authorList>
    </citation>
    <scope>NUCLEOTIDE SEQUENCE</scope>
</reference>
<evidence type="ECO:0000256" key="11">
    <source>
        <dbReference type="ARBA" id="ARBA00023286"/>
    </source>
</evidence>
<evidence type="ECO:0000256" key="8">
    <source>
        <dbReference type="ARBA" id="ARBA00023136"/>
    </source>
</evidence>
<comment type="catalytic activity">
    <reaction evidence="13">
        <text>Ca(2+)(in) = Ca(2+)(out)</text>
        <dbReference type="Rhea" id="RHEA:29671"/>
        <dbReference type="ChEBI" id="CHEBI:29108"/>
    </reaction>
</comment>
<dbReference type="NCBIfam" id="TIGR00863">
    <property type="entry name" value="P2X"/>
    <property type="match status" value="1"/>
</dbReference>
<keyword evidence="5 15" id="KW-0812">Transmembrane</keyword>
<dbReference type="InterPro" id="IPR001429">
    <property type="entry name" value="P2X_purnocptor"/>
</dbReference>
<protein>
    <submittedName>
        <fullName evidence="16">p2X purinoceptor 4</fullName>
    </submittedName>
</protein>
<evidence type="ECO:0000256" key="9">
    <source>
        <dbReference type="ARBA" id="ARBA00023157"/>
    </source>
</evidence>
<evidence type="ECO:0000256" key="1">
    <source>
        <dbReference type="ARBA" id="ARBA00004651"/>
    </source>
</evidence>
<evidence type="ECO:0000256" key="10">
    <source>
        <dbReference type="ARBA" id="ARBA00023180"/>
    </source>
</evidence>
<dbReference type="PANTHER" id="PTHR10125:SF31">
    <property type="entry name" value="P2X RECEPTOR E"/>
    <property type="match status" value="1"/>
</dbReference>
<keyword evidence="9" id="KW-1015">Disulfide bond</keyword>
<name>A0A0X3NZS4_SCHSO</name>
<keyword evidence="12" id="KW-0407">Ion channel</keyword>
<organism evidence="16">
    <name type="scientific">Schistocephalus solidus</name>
    <name type="common">Tapeworm</name>
    <dbReference type="NCBI Taxonomy" id="70667"/>
    <lineage>
        <taxon>Eukaryota</taxon>
        <taxon>Metazoa</taxon>
        <taxon>Spiralia</taxon>
        <taxon>Lophotrochozoa</taxon>
        <taxon>Platyhelminthes</taxon>
        <taxon>Cestoda</taxon>
        <taxon>Eucestoda</taxon>
        <taxon>Diphyllobothriidea</taxon>
        <taxon>Diphyllobothriidae</taxon>
        <taxon>Schistocephalus</taxon>
    </lineage>
</organism>
<sequence>WVLQTRMFEMNIKKALKSFLIYETPKLVEINNWKIGLTQRILQVSIAIYVIWYVDIINSIGSWVIIYEKGYQVNDTAMTSVTTKIKGIMIIKYPSEDNEMPQIADAADIVYPQLENNAFFIMTNRIKTIGQVATSCTGVEIGPKFICDSDNDCASLKPLETGVPTGKCLKPPSRSGVCEIYAWCPLENDTHVLKNGQQTLDFIRNYTVYIKNNIEFPQFEVKRNNRDAWISNASFGSCRYDPNHYVDKYCPIFKMSTIFDQTGVDINTIFKGGVLGIIINWNCDLDYGLGSCNPQYSFTNLEDSPDKLSGFNFRYAIYYREGGVLHRDLIKAYGIRFNIFVHATAGKFNVIPLFLNLGSGLALLSLAPILCDIIILEFVRTRRLYKQAKFEVITSINISEEGAFQKSAMKQEDNEQNTRMQAKRQMEFQVHESHTDPQ</sequence>
<dbReference type="PRINTS" id="PR01307">
    <property type="entry name" value="P2XRECEPTOR"/>
</dbReference>
<evidence type="ECO:0000256" key="7">
    <source>
        <dbReference type="ARBA" id="ARBA00023065"/>
    </source>
</evidence>
<evidence type="ECO:0000256" key="2">
    <source>
        <dbReference type="ARBA" id="ARBA00009848"/>
    </source>
</evidence>
<dbReference type="InterPro" id="IPR053792">
    <property type="entry name" value="P2X_RECEPTOR_CS"/>
</dbReference>
<dbReference type="InterPro" id="IPR027309">
    <property type="entry name" value="P2X_extracellular_dom_sf"/>
</dbReference>
<dbReference type="Gene3D" id="2.60.490.10">
    <property type="entry name" value="atp-gated p2x4 ion channel domain"/>
    <property type="match status" value="1"/>
</dbReference>
<dbReference type="GO" id="GO:0005886">
    <property type="term" value="C:plasma membrane"/>
    <property type="evidence" value="ECO:0007669"/>
    <property type="project" value="UniProtKB-SubCell"/>
</dbReference>
<keyword evidence="3" id="KW-0813">Transport</keyword>
<evidence type="ECO:0000256" key="15">
    <source>
        <dbReference type="SAM" id="Phobius"/>
    </source>
</evidence>
<dbReference type="GO" id="GO:0033198">
    <property type="term" value="P:response to ATP"/>
    <property type="evidence" value="ECO:0007669"/>
    <property type="project" value="InterPro"/>
</dbReference>
<keyword evidence="7" id="KW-0406">Ion transport</keyword>